<dbReference type="InterPro" id="IPR024271">
    <property type="entry name" value="DUF3782"/>
</dbReference>
<sequence length="180" mass="20488">MEEVKNTTQRLESEIKELKDEAKNIATKDDIKQLLTKDKAKNIATKDDIKRLETIITGLGASLGVLSEDAFRQGVYEILKSEGVQVTKEILYNRTGEVYGDPSDVEYDLMVSDGQVLMVEITSAVKRGDLGILKKKREFYEKAKNRKINKIVLITPFIHDRYPEKLKAMALDMRIEIVNP</sequence>
<evidence type="ECO:0000256" key="1">
    <source>
        <dbReference type="SAM" id="Coils"/>
    </source>
</evidence>
<organism evidence="2 3">
    <name type="scientific">Metallosphaera hakonensis JCM 8857 = DSM 7519</name>
    <dbReference type="NCBI Taxonomy" id="1293036"/>
    <lineage>
        <taxon>Archaea</taxon>
        <taxon>Thermoproteota</taxon>
        <taxon>Thermoprotei</taxon>
        <taxon>Sulfolobales</taxon>
        <taxon>Sulfolobaceae</taxon>
        <taxon>Metallosphaera</taxon>
    </lineage>
</organism>
<protein>
    <recommendedName>
        <fullName evidence="4">DUF3782 domain-containing protein</fullName>
    </recommendedName>
</protein>
<dbReference type="EMBL" id="CP029287">
    <property type="protein sequence ID" value="AWS00485.1"/>
    <property type="molecule type" value="Genomic_DNA"/>
</dbReference>
<gene>
    <name evidence="2" type="ORF">DFR87_01760</name>
</gene>
<dbReference type="STRING" id="1293036.GCA_001315825_03270"/>
<dbReference type="KEGG" id="mhk:DFR87_01760"/>
<dbReference type="Pfam" id="PF07788">
    <property type="entry name" value="PDDEXK_10"/>
    <property type="match status" value="1"/>
</dbReference>
<keyword evidence="3" id="KW-1185">Reference proteome</keyword>
<evidence type="ECO:0000313" key="3">
    <source>
        <dbReference type="Proteomes" id="UP000247586"/>
    </source>
</evidence>
<dbReference type="PANTHER" id="PTHR34314:SF7">
    <property type="entry name" value="DUF3782 DOMAIN-CONTAINING PROTEIN"/>
    <property type="match status" value="1"/>
</dbReference>
<dbReference type="OrthoDB" id="28088at2157"/>
<proteinExistence type="predicted"/>
<dbReference type="PANTHER" id="PTHR34314">
    <property type="entry name" value="CRENARCHAEAL PROTEIN, PUTATIVE-RELATED"/>
    <property type="match status" value="1"/>
</dbReference>
<evidence type="ECO:0000313" key="2">
    <source>
        <dbReference type="EMBL" id="AWS00485.1"/>
    </source>
</evidence>
<name>A0A2U9IWS7_9CREN</name>
<dbReference type="AlphaFoldDB" id="A0A2U9IWS7"/>
<keyword evidence="1" id="KW-0175">Coiled coil</keyword>
<reference evidence="2" key="1">
    <citation type="submission" date="2018-05" db="EMBL/GenBank/DDBJ databases">
        <title>Complete Genome Sequences of Extremely Thermoacidophilic, Metal-Mobilizing Type-Strain Members of the Archaeal Family Sulfolobaceae: Acidianus brierleyi DSM-1651T, Acidianus sulfidivorans DSM-18786T, Metallosphaera hakonensis DSM-7519T, and Metallosphaera prunae DSM-10039T.</title>
        <authorList>
            <person name="Counts J.A."/>
            <person name="Kelly R.M."/>
        </authorList>
    </citation>
    <scope>NUCLEOTIDE SEQUENCE [LARGE SCALE GENOMIC DNA]</scope>
    <source>
        <strain evidence="2">HO1-1</strain>
    </source>
</reference>
<evidence type="ECO:0008006" key="4">
    <source>
        <dbReference type="Google" id="ProtNLM"/>
    </source>
</evidence>
<feature type="coiled-coil region" evidence="1">
    <location>
        <begin position="1"/>
        <end position="28"/>
    </location>
</feature>
<dbReference type="Pfam" id="PF12644">
    <property type="entry name" value="DUF3782"/>
    <property type="match status" value="1"/>
</dbReference>
<dbReference type="InterPro" id="IPR012431">
    <property type="entry name" value="PDDEXK_10"/>
</dbReference>
<accession>A0A2U9IWS7</accession>
<dbReference type="Proteomes" id="UP000247586">
    <property type="component" value="Chromosome"/>
</dbReference>